<dbReference type="GO" id="GO:0006260">
    <property type="term" value="P:DNA replication"/>
    <property type="evidence" value="ECO:0007669"/>
    <property type="project" value="InterPro"/>
</dbReference>
<comment type="subcellular location">
    <subcellularLocation>
        <location evidence="1">Nucleus</location>
    </subcellularLocation>
</comment>
<dbReference type="Proteomes" id="UP001230268">
    <property type="component" value="Unassembled WGS sequence"/>
</dbReference>
<reference evidence="4" key="1">
    <citation type="submission" date="2023-08" db="EMBL/GenBank/DDBJ databases">
        <title>Draft sequence of the Babesia gibsoni genome.</title>
        <authorList>
            <person name="Yamagishi J.Y."/>
            <person name="Xuan X.X."/>
        </authorList>
    </citation>
    <scope>NUCLEOTIDE SEQUENCE</scope>
    <source>
        <strain evidence="4">Azabu</strain>
    </source>
</reference>
<name>A0AAD8USE3_BABGI</name>
<sequence length="138" mass="15433">MDDIMMNADHKTSLPKLCNYEMLPAMVGYPVRMVGKVLNIDGINLTLQSTDGAKVNCVLKQPPKHKLSQIVEITGVVTADHMAMGGSVYLEQHGPIHNWDDVVNLEHLNEAIRYTSQQRFARYFNCNTEAVAQAHPPM</sequence>
<evidence type="ECO:0000256" key="2">
    <source>
        <dbReference type="ARBA" id="ARBA00009761"/>
    </source>
</evidence>
<dbReference type="GO" id="GO:0003677">
    <property type="term" value="F:DNA binding"/>
    <property type="evidence" value="ECO:0007669"/>
    <property type="project" value="InterPro"/>
</dbReference>
<evidence type="ECO:0000313" key="5">
    <source>
        <dbReference type="Proteomes" id="UP001230268"/>
    </source>
</evidence>
<dbReference type="InterPro" id="IPR012340">
    <property type="entry name" value="NA-bd_OB-fold"/>
</dbReference>
<organism evidence="4 5">
    <name type="scientific">Babesia gibsoni</name>
    <dbReference type="NCBI Taxonomy" id="33632"/>
    <lineage>
        <taxon>Eukaryota</taxon>
        <taxon>Sar</taxon>
        <taxon>Alveolata</taxon>
        <taxon>Apicomplexa</taxon>
        <taxon>Aconoidasida</taxon>
        <taxon>Piroplasmida</taxon>
        <taxon>Babesiidae</taxon>
        <taxon>Babesia</taxon>
    </lineage>
</organism>
<dbReference type="GO" id="GO:0031981">
    <property type="term" value="C:nuclear lumen"/>
    <property type="evidence" value="ECO:0007669"/>
    <property type="project" value="UniProtKB-ARBA"/>
</dbReference>
<evidence type="ECO:0000256" key="3">
    <source>
        <dbReference type="ARBA" id="ARBA00023242"/>
    </source>
</evidence>
<evidence type="ECO:0000313" key="4">
    <source>
        <dbReference type="EMBL" id="KAK1444086.1"/>
    </source>
</evidence>
<keyword evidence="5" id="KW-1185">Reference proteome</keyword>
<dbReference type="EMBL" id="JAVEPI010000002">
    <property type="protein sequence ID" value="KAK1444086.1"/>
    <property type="molecule type" value="Genomic_DNA"/>
</dbReference>
<proteinExistence type="inferred from homology"/>
<dbReference type="GO" id="GO:0006281">
    <property type="term" value="P:DNA repair"/>
    <property type="evidence" value="ECO:0007669"/>
    <property type="project" value="InterPro"/>
</dbReference>
<keyword evidence="3" id="KW-0539">Nucleus</keyword>
<comment type="similarity">
    <text evidence="2">Belongs to the replication factor A protein 3 family.</text>
</comment>
<dbReference type="InterPro" id="IPR013970">
    <property type="entry name" value="Rfa2"/>
</dbReference>
<dbReference type="SUPFAM" id="SSF50249">
    <property type="entry name" value="Nucleic acid-binding proteins"/>
    <property type="match status" value="1"/>
</dbReference>
<dbReference type="AlphaFoldDB" id="A0AAD8USE3"/>
<dbReference type="Pfam" id="PF08661">
    <property type="entry name" value="Rep_fac-A_3"/>
    <property type="match status" value="1"/>
</dbReference>
<accession>A0AAD8USE3</accession>
<dbReference type="GO" id="GO:0006310">
    <property type="term" value="P:DNA recombination"/>
    <property type="evidence" value="ECO:0007669"/>
    <property type="project" value="InterPro"/>
</dbReference>
<evidence type="ECO:0008006" key="6">
    <source>
        <dbReference type="Google" id="ProtNLM"/>
    </source>
</evidence>
<dbReference type="Gene3D" id="2.40.50.140">
    <property type="entry name" value="Nucleic acid-binding proteins"/>
    <property type="match status" value="1"/>
</dbReference>
<comment type="caution">
    <text evidence="4">The sequence shown here is derived from an EMBL/GenBank/DDBJ whole genome shotgun (WGS) entry which is preliminary data.</text>
</comment>
<protein>
    <recommendedName>
        <fullName evidence="6">Replication factor A protein 3</fullName>
    </recommendedName>
</protein>
<gene>
    <name evidence="4" type="ORF">BgAZ_209620</name>
</gene>
<evidence type="ECO:0000256" key="1">
    <source>
        <dbReference type="ARBA" id="ARBA00004123"/>
    </source>
</evidence>